<comment type="caution">
    <text evidence="2">The sequence shown here is derived from an EMBL/GenBank/DDBJ whole genome shotgun (WGS) entry which is preliminary data.</text>
</comment>
<feature type="region of interest" description="Disordered" evidence="1">
    <location>
        <begin position="292"/>
        <end position="320"/>
    </location>
</feature>
<dbReference type="PROSITE" id="PS51257">
    <property type="entry name" value="PROKAR_LIPOPROTEIN"/>
    <property type="match status" value="1"/>
</dbReference>
<reference evidence="3" key="1">
    <citation type="journal article" date="2019" name="Int. J. Syst. Evol. Microbiol.">
        <title>The Global Catalogue of Microorganisms (GCM) 10K type strain sequencing project: providing services to taxonomists for standard genome sequencing and annotation.</title>
        <authorList>
            <consortium name="The Broad Institute Genomics Platform"/>
            <consortium name="The Broad Institute Genome Sequencing Center for Infectious Disease"/>
            <person name="Wu L."/>
            <person name="Ma J."/>
        </authorList>
    </citation>
    <scope>NUCLEOTIDE SEQUENCE [LARGE SCALE GENOMIC DNA]</scope>
    <source>
        <strain evidence="3">CGMCC 1.12664</strain>
    </source>
</reference>
<dbReference type="Proteomes" id="UP000612855">
    <property type="component" value="Unassembled WGS sequence"/>
</dbReference>
<protein>
    <recommendedName>
        <fullName evidence="4">Chemotaxis protein CheA</fullName>
    </recommendedName>
</protein>
<feature type="region of interest" description="Disordered" evidence="1">
    <location>
        <begin position="166"/>
        <end position="233"/>
    </location>
</feature>
<name>A0A917A8H7_9RHOB</name>
<feature type="compositionally biased region" description="Acidic residues" evidence="1">
    <location>
        <begin position="412"/>
        <end position="421"/>
    </location>
</feature>
<evidence type="ECO:0000256" key="1">
    <source>
        <dbReference type="SAM" id="MobiDB-lite"/>
    </source>
</evidence>
<feature type="compositionally biased region" description="Low complexity" evidence="1">
    <location>
        <begin position="194"/>
        <end position="218"/>
    </location>
</feature>
<organism evidence="2 3">
    <name type="scientific">Primorskyibacter flagellatus</name>
    <dbReference type="NCBI Taxonomy" id="1387277"/>
    <lineage>
        <taxon>Bacteria</taxon>
        <taxon>Pseudomonadati</taxon>
        <taxon>Pseudomonadota</taxon>
        <taxon>Alphaproteobacteria</taxon>
        <taxon>Rhodobacterales</taxon>
        <taxon>Roseobacteraceae</taxon>
        <taxon>Primorskyibacter</taxon>
    </lineage>
</organism>
<feature type="compositionally biased region" description="Acidic residues" evidence="1">
    <location>
        <begin position="470"/>
        <end position="552"/>
    </location>
</feature>
<proteinExistence type="predicted"/>
<accession>A0A917A8H7</accession>
<feature type="compositionally biased region" description="Acidic residues" evidence="1">
    <location>
        <begin position="292"/>
        <end position="303"/>
    </location>
</feature>
<dbReference type="AlphaFoldDB" id="A0A917A8H7"/>
<feature type="compositionally biased region" description="Acidic residues" evidence="1">
    <location>
        <begin position="613"/>
        <end position="622"/>
    </location>
</feature>
<feature type="region of interest" description="Disordered" evidence="1">
    <location>
        <begin position="603"/>
        <end position="623"/>
    </location>
</feature>
<sequence>MAESNKILTVSYGTFSCTLEGFDDAFTTMKAIAEYFRDLAADDRYFGAEPPTPDPELLAQLASRAAARRVEARRSDDGIVLRQDKTALPVEDAVTDEAAPAADAPVAEAPVAAAPVSEPVAETPAPEAVTSPAPAPEEISAPVATDEDTEADAFEDVVEEEVAPVEAVADETVSAPETEASATPKGLARPARHVVVTAPRTAPARPRVRVTATTQPARPAAPRPAPHPDANSVAAKLQRIRDVVSRDQAAMTAAGFSEDQHADDTGARAYAEEFETEADMIEPAAALMPDVADDAGSEDDADVGEAPVVAEEQTEDADDAVEMDFSFLDDDVAEELEPEVAEESDDIDLSAAMAIANTPDADEAEAEDIADADEAAAPEVAETAPMPQPRPVARVVKVKRSDFEAAVRDGVIEAEDEDQDETSAAIAGVEFGESSLSPEDEAELQSELKALEAEIARDSAGRSSDVADVVAEDEGDEDTDFWAEEDDVLAGDASDDFADDAEEDDADEAWADDFAADEDGEDDFDRGEAEYDAEAADAEFDDVEMDDEEDDAPAAPVNPRSRLLRRADDDMDRILAETNNQLGDTDGTRRRSAIAHLRAAVAATKAEKQAGTDLDDDADEETDAYRDDLAQVVRPRRPVVRSEGQARRAEDRPAPLKLVAEQRVDRETVTEGRPVRPRRVRVSDLAAKAEAQENAVAARDDMDHEAEAHARAAAAHAASFNEFADRVGAVDLPDILEAAASYLAFVEGRDQFTRPQLMFKARQALDEEFSREDGLRYFGRLLREGKLRKVAAGHFAVSDRINFRPEERAAG</sequence>
<feature type="compositionally biased region" description="Low complexity" evidence="1">
    <location>
        <begin position="92"/>
        <end position="144"/>
    </location>
</feature>
<dbReference type="RefSeq" id="WP_188477666.1">
    <property type="nucleotide sequence ID" value="NZ_BMFJ01000001.1"/>
</dbReference>
<feature type="region of interest" description="Disordered" evidence="1">
    <location>
        <begin position="92"/>
        <end position="149"/>
    </location>
</feature>
<feature type="region of interest" description="Disordered" evidence="1">
    <location>
        <begin position="456"/>
        <end position="565"/>
    </location>
</feature>
<evidence type="ECO:0008006" key="4">
    <source>
        <dbReference type="Google" id="ProtNLM"/>
    </source>
</evidence>
<keyword evidence="3" id="KW-1185">Reference proteome</keyword>
<gene>
    <name evidence="2" type="ORF">GCM10011360_21260</name>
</gene>
<dbReference type="EMBL" id="BMFJ01000001">
    <property type="protein sequence ID" value="GGE33141.1"/>
    <property type="molecule type" value="Genomic_DNA"/>
</dbReference>
<feature type="region of interest" description="Disordered" evidence="1">
    <location>
        <begin position="409"/>
        <end position="444"/>
    </location>
</feature>
<evidence type="ECO:0000313" key="2">
    <source>
        <dbReference type="EMBL" id="GGE33141.1"/>
    </source>
</evidence>
<evidence type="ECO:0000313" key="3">
    <source>
        <dbReference type="Proteomes" id="UP000612855"/>
    </source>
</evidence>